<organism evidence="9 10">
    <name type="scientific">Heminiphilus faecis</name>
    <dbReference type="NCBI Taxonomy" id="2601703"/>
    <lineage>
        <taxon>Bacteria</taxon>
        <taxon>Pseudomonadati</taxon>
        <taxon>Bacteroidota</taxon>
        <taxon>Bacteroidia</taxon>
        <taxon>Bacteroidales</taxon>
        <taxon>Muribaculaceae</taxon>
        <taxon>Heminiphilus</taxon>
    </lineage>
</organism>
<gene>
    <name evidence="9" type="ORF">AAK873_10915</name>
</gene>
<dbReference type="InterPro" id="IPR017473">
    <property type="entry name" value="Undecaprenyl-P_gluc_Ptfrase"/>
</dbReference>
<keyword evidence="3 9" id="KW-0808">Transferase</keyword>
<evidence type="ECO:0000313" key="9">
    <source>
        <dbReference type="EMBL" id="MEY8246122.1"/>
    </source>
</evidence>
<evidence type="ECO:0000256" key="2">
    <source>
        <dbReference type="ARBA" id="ARBA00006464"/>
    </source>
</evidence>
<dbReference type="InterPro" id="IPR017475">
    <property type="entry name" value="EPS_sugar_tfrase"/>
</dbReference>
<dbReference type="PANTHER" id="PTHR30576">
    <property type="entry name" value="COLANIC BIOSYNTHESIS UDP-GLUCOSE LIPID CARRIER TRANSFERASE"/>
    <property type="match status" value="1"/>
</dbReference>
<reference evidence="9 10" key="1">
    <citation type="submission" date="2024-03" db="EMBL/GenBank/DDBJ databases">
        <title>Mouse gut bacterial collection (mGBC) of GemPharmatech.</title>
        <authorList>
            <person name="He Y."/>
            <person name="Dong L."/>
            <person name="Wu D."/>
            <person name="Gao X."/>
            <person name="Lin Z."/>
        </authorList>
    </citation>
    <scope>NUCLEOTIDE SEQUENCE [LARGE SCALE GENOMIC DNA]</scope>
    <source>
        <strain evidence="9 10">54-13</strain>
    </source>
</reference>
<feature type="transmembrane region" description="Helical" evidence="7">
    <location>
        <begin position="78"/>
        <end position="98"/>
    </location>
</feature>
<evidence type="ECO:0000259" key="8">
    <source>
        <dbReference type="Pfam" id="PF02397"/>
    </source>
</evidence>
<evidence type="ECO:0000313" key="10">
    <source>
        <dbReference type="Proteomes" id="UP001565200"/>
    </source>
</evidence>
<feature type="transmembrane region" description="Helical" evidence="7">
    <location>
        <begin position="272"/>
        <end position="293"/>
    </location>
</feature>
<name>A0ABV4CXI7_9BACT</name>
<evidence type="ECO:0000256" key="3">
    <source>
        <dbReference type="ARBA" id="ARBA00022679"/>
    </source>
</evidence>
<proteinExistence type="inferred from homology"/>
<sequence>MGNKSSIYLSAAESTAAILAVNLCYIMATIFDDDLIGFRWKVTWLVANTAAIPATYFITRHTSTRSLHIDKIMQKALVASGIHALFFFALLSFLNSWIHDRSFYLWFYSAMCIIMPLNLISTRLIIKRIRRSGCNSSSVVIIGTGATAQRLREEMLSDPGYGYTFKGFFSDDKNCDNADDCIGTIECLDKFLSNTHIDEIYFTLSAEDHETLHRVVAIADARLIQVYVVPPISRYAGKVNDLGSIGNVPFLSIRANPLKSVVNRAIKKVSDIIGATIFLLISPIAFVTISIIIKLTSPGPILFRQKRTGYLGKEFTCYKFRTMYVNTLSDSTPTRRDDPRITPIGHILRRTSLDELPQFINVLLGDMSIVGPRPHMISQTDDYTKLIDRYMIRHLIKPGITGWAQINGYRGLTEELWKMEKRVEHDVWYMENWTPILDLKIIVLTARNLLKPDNNVF</sequence>
<dbReference type="RefSeq" id="WP_121700069.1">
    <property type="nucleotide sequence ID" value="NZ_JBCLPP010000033.1"/>
</dbReference>
<dbReference type="Gene3D" id="3.40.50.720">
    <property type="entry name" value="NAD(P)-binding Rossmann-like Domain"/>
    <property type="match status" value="1"/>
</dbReference>
<dbReference type="PANTHER" id="PTHR30576:SF0">
    <property type="entry name" value="UNDECAPRENYL-PHOSPHATE N-ACETYLGALACTOSAMINYL 1-PHOSPHATE TRANSFERASE-RELATED"/>
    <property type="match status" value="1"/>
</dbReference>
<evidence type="ECO:0000256" key="7">
    <source>
        <dbReference type="SAM" id="Phobius"/>
    </source>
</evidence>
<evidence type="ECO:0000256" key="6">
    <source>
        <dbReference type="ARBA" id="ARBA00023136"/>
    </source>
</evidence>
<accession>A0ABV4CXI7</accession>
<keyword evidence="6 7" id="KW-0472">Membrane</keyword>
<keyword evidence="10" id="KW-1185">Reference proteome</keyword>
<dbReference type="InterPro" id="IPR003362">
    <property type="entry name" value="Bact_transf"/>
</dbReference>
<feature type="transmembrane region" description="Helical" evidence="7">
    <location>
        <begin position="7"/>
        <end position="28"/>
    </location>
</feature>
<comment type="caution">
    <text evidence="9">The sequence shown here is derived from an EMBL/GenBank/DDBJ whole genome shotgun (WGS) entry which is preliminary data.</text>
</comment>
<feature type="domain" description="Bacterial sugar transferase" evidence="8">
    <location>
        <begin position="267"/>
        <end position="450"/>
    </location>
</feature>
<evidence type="ECO:0000256" key="5">
    <source>
        <dbReference type="ARBA" id="ARBA00022989"/>
    </source>
</evidence>
<dbReference type="GO" id="GO:0089702">
    <property type="term" value="F:undecaprenyl-phosphate glucose phosphotransferase activity"/>
    <property type="evidence" value="ECO:0007669"/>
    <property type="project" value="UniProtKB-EC"/>
</dbReference>
<keyword evidence="5 7" id="KW-1133">Transmembrane helix</keyword>
<feature type="transmembrane region" description="Helical" evidence="7">
    <location>
        <begin position="104"/>
        <end position="126"/>
    </location>
</feature>
<dbReference type="NCBIfam" id="TIGR03023">
    <property type="entry name" value="WcaJ_sugtrans"/>
    <property type="match status" value="1"/>
</dbReference>
<comment type="similarity">
    <text evidence="2">Belongs to the bacterial sugar transferase family.</text>
</comment>
<dbReference type="Proteomes" id="UP001565200">
    <property type="component" value="Unassembled WGS sequence"/>
</dbReference>
<dbReference type="NCBIfam" id="TIGR03025">
    <property type="entry name" value="EPS_sugtrans"/>
    <property type="match status" value="1"/>
</dbReference>
<dbReference type="Pfam" id="PF02397">
    <property type="entry name" value="Bac_transf"/>
    <property type="match status" value="1"/>
</dbReference>
<dbReference type="Pfam" id="PF13727">
    <property type="entry name" value="CoA_binding_3"/>
    <property type="match status" value="1"/>
</dbReference>
<evidence type="ECO:0000256" key="1">
    <source>
        <dbReference type="ARBA" id="ARBA00004141"/>
    </source>
</evidence>
<dbReference type="EC" id="2.7.8.31" evidence="9"/>
<keyword evidence="4 7" id="KW-0812">Transmembrane</keyword>
<protein>
    <submittedName>
        <fullName evidence="9">Undecaprenyl-phosphate glucose phosphotransferase</fullName>
        <ecNumber evidence="9">2.7.8.31</ecNumber>
    </submittedName>
</protein>
<dbReference type="EMBL" id="JBCLPP010000033">
    <property type="protein sequence ID" value="MEY8246122.1"/>
    <property type="molecule type" value="Genomic_DNA"/>
</dbReference>
<comment type="subcellular location">
    <subcellularLocation>
        <location evidence="1">Membrane</location>
        <topology evidence="1">Multi-pass membrane protein</topology>
    </subcellularLocation>
</comment>
<feature type="transmembrane region" description="Helical" evidence="7">
    <location>
        <begin position="40"/>
        <end position="58"/>
    </location>
</feature>
<evidence type="ECO:0000256" key="4">
    <source>
        <dbReference type="ARBA" id="ARBA00022692"/>
    </source>
</evidence>